<evidence type="ECO:0000256" key="1">
    <source>
        <dbReference type="SAM" id="Coils"/>
    </source>
</evidence>
<feature type="compositionally biased region" description="Basic and acidic residues" evidence="2">
    <location>
        <begin position="328"/>
        <end position="355"/>
    </location>
</feature>
<organism evidence="3 4">
    <name type="scientific">Candidatus Magasanikbacteria bacterium GW2011_GWA2_50_22</name>
    <dbReference type="NCBI Taxonomy" id="1619043"/>
    <lineage>
        <taxon>Bacteria</taxon>
        <taxon>Candidatus Magasanikiibacteriota</taxon>
    </lineage>
</organism>
<feature type="region of interest" description="Disordered" evidence="2">
    <location>
        <begin position="1"/>
        <end position="31"/>
    </location>
</feature>
<feature type="region of interest" description="Disordered" evidence="2">
    <location>
        <begin position="427"/>
        <end position="447"/>
    </location>
</feature>
<comment type="caution">
    <text evidence="3">The sequence shown here is derived from an EMBL/GenBank/DDBJ whole genome shotgun (WGS) entry which is preliminary data.</text>
</comment>
<keyword evidence="1" id="KW-0175">Coiled coil</keyword>
<feature type="region of interest" description="Disordered" evidence="2">
    <location>
        <begin position="166"/>
        <end position="204"/>
    </location>
</feature>
<dbReference type="AlphaFoldDB" id="A0A0G1WG25"/>
<feature type="coiled-coil region" evidence="1">
    <location>
        <begin position="235"/>
        <end position="265"/>
    </location>
</feature>
<dbReference type="EMBL" id="LCQN01000001">
    <property type="protein sequence ID" value="KKW17580.1"/>
    <property type="molecule type" value="Genomic_DNA"/>
</dbReference>
<feature type="region of interest" description="Disordered" evidence="2">
    <location>
        <begin position="313"/>
        <end position="365"/>
    </location>
</feature>
<evidence type="ECO:0000313" key="3">
    <source>
        <dbReference type="EMBL" id="KKW17580.1"/>
    </source>
</evidence>
<evidence type="ECO:0000313" key="4">
    <source>
        <dbReference type="Proteomes" id="UP000033982"/>
    </source>
</evidence>
<name>A0A0G1WG25_9BACT</name>
<feature type="coiled-coil region" evidence="1">
    <location>
        <begin position="43"/>
        <end position="93"/>
    </location>
</feature>
<gene>
    <name evidence="3" type="ORF">UY58_C0001G0005</name>
</gene>
<evidence type="ECO:0000256" key="2">
    <source>
        <dbReference type="SAM" id="MobiDB-lite"/>
    </source>
</evidence>
<reference evidence="3 4" key="1">
    <citation type="journal article" date="2015" name="Nature">
        <title>rRNA introns, odd ribosomes, and small enigmatic genomes across a large radiation of phyla.</title>
        <authorList>
            <person name="Brown C.T."/>
            <person name="Hug L.A."/>
            <person name="Thomas B.C."/>
            <person name="Sharon I."/>
            <person name="Castelle C.J."/>
            <person name="Singh A."/>
            <person name="Wilkins M.J."/>
            <person name="Williams K.H."/>
            <person name="Banfield J.F."/>
        </authorList>
    </citation>
    <scope>NUCLEOTIDE SEQUENCE [LARGE SCALE GENOMIC DNA]</scope>
</reference>
<sequence length="488" mass="54974">MRRYLEPEEGGLGGLAERTPRPSPARETVEQPADAAVVIERSLGQIKAEKEALQRHIKGLSRLVESPSDVRALENLQKRADRLAAEYADKIAALNDAGEEDEVTEVDILPNEMGEVDVAETKESRPAEPKLSAFQERVNKRVAAWKAQLKPVVETTEQKGQFQYLLDEAAKKQPAPNSEIQKRPPPPPEDWADEEKTEPGEPFKAEQNLAAGEELGEKAEALAREQGIKAFLTPEEQMAEQAEEREKMIQLLEEAELDLDIEKNTELRQGLPRDAGDRLVALEIAQQQAKDILHITDEIAPIKEAAWLLSALPEENELDGPEQSPSGNKREQTLAEEKQQLKEGERNRRDLERLSKTPTTARENAGYDALRAYKDYATEFAPRASLPDRSFLETTLALGGNQKKIARELLESYRRYCVKQNSRKKPKMSLEKFVSDNPALNTKKPERREAVNNLRVFFGLKKQPTENPPSPPSLLGKVWGFFRRQKTS</sequence>
<accession>A0A0G1WG25</accession>
<protein>
    <submittedName>
        <fullName evidence="3">Uncharacterized protein</fullName>
    </submittedName>
</protein>
<dbReference type="Proteomes" id="UP000033982">
    <property type="component" value="Unassembled WGS sequence"/>
</dbReference>
<proteinExistence type="predicted"/>